<evidence type="ECO:0000256" key="1">
    <source>
        <dbReference type="SAM" id="Phobius"/>
    </source>
</evidence>
<dbReference type="InterPro" id="IPR007211">
    <property type="entry name" value="DUF378"/>
</dbReference>
<feature type="transmembrane region" description="Helical" evidence="1">
    <location>
        <begin position="53"/>
        <end position="71"/>
    </location>
</feature>
<feature type="transmembrane region" description="Helical" evidence="1">
    <location>
        <begin position="20"/>
        <end position="41"/>
    </location>
</feature>
<organism evidence="2">
    <name type="scientific">viral metagenome</name>
    <dbReference type="NCBI Taxonomy" id="1070528"/>
    <lineage>
        <taxon>unclassified sequences</taxon>
        <taxon>metagenomes</taxon>
        <taxon>organismal metagenomes</taxon>
    </lineage>
</organism>
<dbReference type="AlphaFoldDB" id="A0A6C0HKN4"/>
<protein>
    <submittedName>
        <fullName evidence="2">Uncharacterized protein</fullName>
    </submittedName>
</protein>
<keyword evidence="1" id="KW-0812">Transmembrane</keyword>
<reference evidence="2" key="1">
    <citation type="journal article" date="2020" name="Nature">
        <title>Giant virus diversity and host interactions through global metagenomics.</title>
        <authorList>
            <person name="Schulz F."/>
            <person name="Roux S."/>
            <person name="Paez-Espino D."/>
            <person name="Jungbluth S."/>
            <person name="Walsh D.A."/>
            <person name="Denef V.J."/>
            <person name="McMahon K.D."/>
            <person name="Konstantinidis K.T."/>
            <person name="Eloe-Fadrosh E.A."/>
            <person name="Kyrpides N.C."/>
            <person name="Woyke T."/>
        </authorList>
    </citation>
    <scope>NUCLEOTIDE SEQUENCE</scope>
    <source>
        <strain evidence="2">GVMAG-M-3300023184-121</strain>
    </source>
</reference>
<name>A0A6C0HKN4_9ZZZZ</name>
<keyword evidence="1" id="KW-0472">Membrane</keyword>
<evidence type="ECO:0000313" key="2">
    <source>
        <dbReference type="EMBL" id="QHT80715.1"/>
    </source>
</evidence>
<dbReference type="Pfam" id="PF04070">
    <property type="entry name" value="DUF378"/>
    <property type="match status" value="1"/>
</dbReference>
<keyword evidence="1" id="KW-1133">Transmembrane helix</keyword>
<proteinExistence type="predicted"/>
<dbReference type="EMBL" id="MN739974">
    <property type="protein sequence ID" value="QHT80715.1"/>
    <property type="molecule type" value="Genomic_DNA"/>
</dbReference>
<accession>A0A6C0HKN4</accession>
<sequence>MSLADRFQGVWSPSYLKRLAFMLGMGLIIVGALNWLALGLFDVNPLEQVFGKSIASFLYVLVGVSALAIMFDRDTYLPFLSSTVVPCSVLKEREPPGSTKAIKVIVTPNTKVLYWASEPAAEKLKHLNSWKEAYATYQNAGVTTSNADGVAILKVLEPQSYKVPFMGKLESHVHYRVCGEAGFMGRVETAYLNHAGPEGFESEQGHNVAFMASPLM</sequence>